<dbReference type="PROSITE" id="PS50119">
    <property type="entry name" value="ZF_BBOX"/>
    <property type="match status" value="1"/>
</dbReference>
<dbReference type="PROSITE" id="PS00518">
    <property type="entry name" value="ZF_RING_1"/>
    <property type="match status" value="1"/>
</dbReference>
<dbReference type="KEGG" id="lak:106157496"/>
<proteinExistence type="predicted"/>
<dbReference type="RefSeq" id="XP_023931000.1">
    <property type="nucleotide sequence ID" value="XM_024075232.1"/>
</dbReference>
<feature type="domain" description="B box-type" evidence="7">
    <location>
        <begin position="150"/>
        <end position="184"/>
    </location>
</feature>
<dbReference type="Gene3D" id="3.30.40.10">
    <property type="entry name" value="Zinc/RING finger domain, C3HC4 (zinc finger)"/>
    <property type="match status" value="1"/>
</dbReference>
<dbReference type="Pfam" id="PF00643">
    <property type="entry name" value="zf-B_box"/>
    <property type="match status" value="1"/>
</dbReference>
<dbReference type="Proteomes" id="UP000085678">
    <property type="component" value="Unplaced"/>
</dbReference>
<evidence type="ECO:0000313" key="8">
    <source>
        <dbReference type="Proteomes" id="UP000085678"/>
    </source>
</evidence>
<feature type="domain" description="RING-type" evidence="6">
    <location>
        <begin position="18"/>
        <end position="63"/>
    </location>
</feature>
<keyword evidence="3" id="KW-0862">Zinc</keyword>
<keyword evidence="8" id="KW-1185">Reference proteome</keyword>
<dbReference type="SMART" id="SM00184">
    <property type="entry name" value="RING"/>
    <property type="match status" value="1"/>
</dbReference>
<dbReference type="PROSITE" id="PS50089">
    <property type="entry name" value="ZF_RING_2"/>
    <property type="match status" value="1"/>
</dbReference>
<evidence type="ECO:0000259" key="7">
    <source>
        <dbReference type="PROSITE" id="PS50119"/>
    </source>
</evidence>
<name>A0A2R2MLB6_LINAN</name>
<dbReference type="CDD" id="cd19756">
    <property type="entry name" value="Bbox2"/>
    <property type="match status" value="1"/>
</dbReference>
<keyword evidence="1" id="KW-0479">Metal-binding</keyword>
<dbReference type="Gene3D" id="3.30.160.60">
    <property type="entry name" value="Classic Zinc Finger"/>
    <property type="match status" value="1"/>
</dbReference>
<dbReference type="SUPFAM" id="SSF57845">
    <property type="entry name" value="B-box zinc-binding domain"/>
    <property type="match status" value="1"/>
</dbReference>
<evidence type="ECO:0000259" key="6">
    <source>
        <dbReference type="PROSITE" id="PS50089"/>
    </source>
</evidence>
<evidence type="ECO:0000256" key="4">
    <source>
        <dbReference type="PROSITE-ProRule" id="PRU00024"/>
    </source>
</evidence>
<dbReference type="GeneID" id="106157496"/>
<sequence>MASNIPSEDGATTSPSRCEICLCNPETPKVLPCLHSFCLHCLQSHTQLTDPPTEPQRFSCPCCGMCIEAPGGSLEDFPTQSWLSEVEAKVEKTTAAAIEVKLCFICSVLKKSAPADYQCMTCSEFLCSICKQEHGRVKITASHQLCTLSRNHGSCSLHDEQALKYYCTTCAIYICMVCLMTSHKSCEVTDAKVVADKEKTWLQQLQQKYHQGAEELQDKIRVHDAQSKSAEEKLKAINTARDHLRARRGSYLKIDLACQKLLSSCPSLSDLRSISDSLAEGIKVFESGVATTENLAGSQNIMSASSHLSFDNSTTKQGSNIMKPKLKFTRVISIGSPLNGPSSVSPGTSDGYFAVTDTSEAGSVFFFDYSGNVQNVFSEIYYEGCRYQLVTQCKVFYDDSFKMLYKVKDRHPIPPDSYNEQERAYIYASYSPRSSKMSKEIVSNIFFEPSAITLGDNLMFVLSSKSSFLAVDYEHDYDYDNDDDNDDNDD</sequence>
<dbReference type="GO" id="GO:0061630">
    <property type="term" value="F:ubiquitin protein ligase activity"/>
    <property type="evidence" value="ECO:0007669"/>
    <property type="project" value="TreeGrafter"/>
</dbReference>
<evidence type="ECO:0000313" key="9">
    <source>
        <dbReference type="RefSeq" id="XP_023931000.1"/>
    </source>
</evidence>
<accession>A0A2R2MLB6</accession>
<dbReference type="SUPFAM" id="SSF57850">
    <property type="entry name" value="RING/U-box"/>
    <property type="match status" value="1"/>
</dbReference>
<gene>
    <name evidence="9" type="primary">LOC106157496</name>
</gene>
<dbReference type="InterPro" id="IPR013083">
    <property type="entry name" value="Znf_RING/FYVE/PHD"/>
</dbReference>
<dbReference type="GO" id="GO:0008270">
    <property type="term" value="F:zinc ion binding"/>
    <property type="evidence" value="ECO:0007669"/>
    <property type="project" value="UniProtKB-KW"/>
</dbReference>
<dbReference type="InParanoid" id="A0A2R2MLB6"/>
<dbReference type="AlphaFoldDB" id="A0A2R2MLB6"/>
<evidence type="ECO:0000256" key="1">
    <source>
        <dbReference type="ARBA" id="ARBA00022723"/>
    </source>
</evidence>
<dbReference type="InterPro" id="IPR017907">
    <property type="entry name" value="Znf_RING_CS"/>
</dbReference>
<organism evidence="8 9">
    <name type="scientific">Lingula anatina</name>
    <name type="common">Brachiopod</name>
    <name type="synonym">Lingula unguis</name>
    <dbReference type="NCBI Taxonomy" id="7574"/>
    <lineage>
        <taxon>Eukaryota</taxon>
        <taxon>Metazoa</taxon>
        <taxon>Spiralia</taxon>
        <taxon>Lophotrochozoa</taxon>
        <taxon>Brachiopoda</taxon>
        <taxon>Linguliformea</taxon>
        <taxon>Lingulata</taxon>
        <taxon>Lingulida</taxon>
        <taxon>Linguloidea</taxon>
        <taxon>Lingulidae</taxon>
        <taxon>Lingula</taxon>
    </lineage>
</organism>
<evidence type="ECO:0000256" key="5">
    <source>
        <dbReference type="SAM" id="Coils"/>
    </source>
</evidence>
<dbReference type="CDD" id="cd19809">
    <property type="entry name" value="Bbox1_TRIM45_C-X"/>
    <property type="match status" value="1"/>
</dbReference>
<feature type="coiled-coil region" evidence="5">
    <location>
        <begin position="213"/>
        <end position="247"/>
    </location>
</feature>
<protein>
    <submittedName>
        <fullName evidence="9">E3 ubiquitin-protein ligase TRIM71-like</fullName>
    </submittedName>
</protein>
<dbReference type="PANTHER" id="PTHR25462:SF296">
    <property type="entry name" value="MEIOTIC P26, ISOFORM F"/>
    <property type="match status" value="1"/>
</dbReference>
<evidence type="ECO:0000256" key="2">
    <source>
        <dbReference type="ARBA" id="ARBA00022771"/>
    </source>
</evidence>
<dbReference type="OrthoDB" id="9416842at2759"/>
<dbReference type="PANTHER" id="PTHR25462">
    <property type="entry name" value="BONUS, ISOFORM C-RELATED"/>
    <property type="match status" value="1"/>
</dbReference>
<reference evidence="9" key="1">
    <citation type="submission" date="2025-08" db="UniProtKB">
        <authorList>
            <consortium name="RefSeq"/>
        </authorList>
    </citation>
    <scope>IDENTIFICATION</scope>
    <source>
        <tissue evidence="9">Gonads</tissue>
    </source>
</reference>
<keyword evidence="5" id="KW-0175">Coiled coil</keyword>
<dbReference type="InterPro" id="IPR000315">
    <property type="entry name" value="Znf_B-box"/>
</dbReference>
<dbReference type="InterPro" id="IPR047153">
    <property type="entry name" value="TRIM45/56/19-like"/>
</dbReference>
<keyword evidence="2 4" id="KW-0863">Zinc-finger</keyword>
<dbReference type="InterPro" id="IPR001841">
    <property type="entry name" value="Znf_RING"/>
</dbReference>
<evidence type="ECO:0000256" key="3">
    <source>
        <dbReference type="ARBA" id="ARBA00022833"/>
    </source>
</evidence>
<feature type="non-terminal residue" evidence="9">
    <location>
        <position position="490"/>
    </location>
</feature>